<dbReference type="Proteomes" id="UP001174936">
    <property type="component" value="Unassembled WGS sequence"/>
</dbReference>
<reference evidence="2" key="1">
    <citation type="submission" date="2023-06" db="EMBL/GenBank/DDBJ databases">
        <title>Genome-scale phylogeny and comparative genomics of the fungal order Sordariales.</title>
        <authorList>
            <consortium name="Lawrence Berkeley National Laboratory"/>
            <person name="Hensen N."/>
            <person name="Bonometti L."/>
            <person name="Westerberg I."/>
            <person name="Brannstrom I.O."/>
            <person name="Guillou S."/>
            <person name="Cros-Aarteil S."/>
            <person name="Calhoun S."/>
            <person name="Haridas S."/>
            <person name="Kuo A."/>
            <person name="Mondo S."/>
            <person name="Pangilinan J."/>
            <person name="Riley R."/>
            <person name="Labutti K."/>
            <person name="Andreopoulos B."/>
            <person name="Lipzen A."/>
            <person name="Chen C."/>
            <person name="Yanf M."/>
            <person name="Daum C."/>
            <person name="Ng V."/>
            <person name="Clum A."/>
            <person name="Steindorff A."/>
            <person name="Ohm R."/>
            <person name="Martin F."/>
            <person name="Silar P."/>
            <person name="Natvig D."/>
            <person name="Lalanne C."/>
            <person name="Gautier V."/>
            <person name="Ament-Velasquez S.L."/>
            <person name="Kruys A."/>
            <person name="Hutchinson M.I."/>
            <person name="Powell A.J."/>
            <person name="Barry K."/>
            <person name="Miller A.N."/>
            <person name="Grigoriev I.V."/>
            <person name="Debuchy R."/>
            <person name="Gladieux P."/>
            <person name="Thoren M.H."/>
            <person name="Johannesson H."/>
        </authorList>
    </citation>
    <scope>NUCLEOTIDE SEQUENCE</scope>
    <source>
        <strain evidence="2">SMH2532-1</strain>
    </source>
</reference>
<evidence type="ECO:0000313" key="3">
    <source>
        <dbReference type="Proteomes" id="UP001174936"/>
    </source>
</evidence>
<feature type="region of interest" description="Disordered" evidence="1">
    <location>
        <begin position="229"/>
        <end position="249"/>
    </location>
</feature>
<dbReference type="AlphaFoldDB" id="A0AA39XSD8"/>
<feature type="region of interest" description="Disordered" evidence="1">
    <location>
        <begin position="122"/>
        <end position="179"/>
    </location>
</feature>
<evidence type="ECO:0000256" key="1">
    <source>
        <dbReference type="SAM" id="MobiDB-lite"/>
    </source>
</evidence>
<organism evidence="2 3">
    <name type="scientific">Cercophora newfieldiana</name>
    <dbReference type="NCBI Taxonomy" id="92897"/>
    <lineage>
        <taxon>Eukaryota</taxon>
        <taxon>Fungi</taxon>
        <taxon>Dikarya</taxon>
        <taxon>Ascomycota</taxon>
        <taxon>Pezizomycotina</taxon>
        <taxon>Sordariomycetes</taxon>
        <taxon>Sordariomycetidae</taxon>
        <taxon>Sordariales</taxon>
        <taxon>Lasiosphaeriaceae</taxon>
        <taxon>Cercophora</taxon>
    </lineage>
</organism>
<protein>
    <submittedName>
        <fullName evidence="2">Uncharacterized protein</fullName>
    </submittedName>
</protein>
<evidence type="ECO:0000313" key="2">
    <source>
        <dbReference type="EMBL" id="KAK0639358.1"/>
    </source>
</evidence>
<feature type="compositionally biased region" description="Polar residues" evidence="1">
    <location>
        <begin position="282"/>
        <end position="295"/>
    </location>
</feature>
<feature type="region of interest" description="Disordered" evidence="1">
    <location>
        <begin position="514"/>
        <end position="534"/>
    </location>
</feature>
<gene>
    <name evidence="2" type="ORF">B0T16DRAFT_497469</name>
</gene>
<dbReference type="EMBL" id="JAULSV010000007">
    <property type="protein sequence ID" value="KAK0639358.1"/>
    <property type="molecule type" value="Genomic_DNA"/>
</dbReference>
<proteinExistence type="predicted"/>
<name>A0AA39XSD8_9PEZI</name>
<accession>A0AA39XSD8</accession>
<sequence>MSDTNKDEWPFLFPEVPLAASPGAPALIEGCSLAEPERDFSDGTYRLTATMMIAYSAMRGGQRGVILWDEKEMQSPLVSLLHRQDREREAWQPKIIVDIAESVRDRPTNLDDDNREEVFLYKRDENDDHLVVPQAPPTTPGHSRNMMGGPPNSPTLPSSSGESSPGYASEQEGDINPRGQCIENKKRLQEFGGKLSFMKNSTSLLHGSVPEASSPDNLASTQEQLETCSISGQNGDSSPSEDSQQGSWYESQAPHAYTQAQNIPSMRSTIPNRPLTAAETAGVSSRNDPQFNNETGSLFSAHYSVPETPALMLDAPGINPGGLLFHNSESQYAYDRMAPLAGRQLRSIQQTHSMQPPSENNAHFTQASANNTHEHFMPQSSVNNAYFAQASTDNPQGHFMPQSSVNIAFFAQTSTGNAQGHFMPQTSVNNGHFAQTSTYNTHFAQSEVDAAVRFYPGRIYGNITGIEAPDFIEATTREIQLLKAQDDDIRKQLFALTSKQKVLSQQHKMAEVTASSISTTQTNRGEANSTHTTRALQRQDVIRNYVAKSIHELKCERDLRKQAVSEGEEQCQNLKESVEYLEGEIKTICESVGCSNIEELLAHRPARSISRSI</sequence>
<feature type="compositionally biased region" description="Low complexity" evidence="1">
    <location>
        <begin position="155"/>
        <end position="169"/>
    </location>
</feature>
<keyword evidence="3" id="KW-1185">Reference proteome</keyword>
<comment type="caution">
    <text evidence="2">The sequence shown here is derived from an EMBL/GenBank/DDBJ whole genome shotgun (WGS) entry which is preliminary data.</text>
</comment>
<feature type="region of interest" description="Disordered" evidence="1">
    <location>
        <begin position="276"/>
        <end position="295"/>
    </location>
</feature>